<protein>
    <submittedName>
        <fullName evidence="1">Ribosomal protein S4 (Mitochondrion)</fullName>
    </submittedName>
</protein>
<proteinExistence type="predicted"/>
<evidence type="ECO:0000313" key="2">
    <source>
        <dbReference type="Proteomes" id="UP001140949"/>
    </source>
</evidence>
<dbReference type="EMBL" id="JANAVB010026799">
    <property type="protein sequence ID" value="KAJ6818894.1"/>
    <property type="molecule type" value="Genomic_DNA"/>
</dbReference>
<dbReference type="AlphaFoldDB" id="A0AAX6FR46"/>
<keyword evidence="1" id="KW-0687">Ribonucleoprotein</keyword>
<reference evidence="1" key="1">
    <citation type="journal article" date="2023" name="GigaByte">
        <title>Genome assembly of the bearded iris, Iris pallida Lam.</title>
        <authorList>
            <person name="Bruccoleri R.E."/>
            <person name="Oakeley E.J."/>
            <person name="Faust A.M.E."/>
            <person name="Altorfer M."/>
            <person name="Dessus-Babus S."/>
            <person name="Burckhardt D."/>
            <person name="Oertli M."/>
            <person name="Naumann U."/>
            <person name="Petersen F."/>
            <person name="Wong J."/>
        </authorList>
    </citation>
    <scope>NUCLEOTIDE SEQUENCE</scope>
    <source>
        <strain evidence="1">GSM-AAB239-AS_SAM_17_03QT</strain>
    </source>
</reference>
<organism evidence="1 2">
    <name type="scientific">Iris pallida</name>
    <name type="common">Sweet iris</name>
    <dbReference type="NCBI Taxonomy" id="29817"/>
    <lineage>
        <taxon>Eukaryota</taxon>
        <taxon>Viridiplantae</taxon>
        <taxon>Streptophyta</taxon>
        <taxon>Embryophyta</taxon>
        <taxon>Tracheophyta</taxon>
        <taxon>Spermatophyta</taxon>
        <taxon>Magnoliopsida</taxon>
        <taxon>Liliopsida</taxon>
        <taxon>Asparagales</taxon>
        <taxon>Iridaceae</taxon>
        <taxon>Iridoideae</taxon>
        <taxon>Irideae</taxon>
        <taxon>Iris</taxon>
    </lineage>
</organism>
<evidence type="ECO:0000313" key="1">
    <source>
        <dbReference type="EMBL" id="KAJ6818894.1"/>
    </source>
</evidence>
<dbReference type="Proteomes" id="UP001140949">
    <property type="component" value="Unassembled WGS sequence"/>
</dbReference>
<comment type="caution">
    <text evidence="1">The sequence shown here is derived from an EMBL/GenBank/DDBJ whole genome shotgun (WGS) entry which is preliminary data.</text>
</comment>
<keyword evidence="2" id="KW-1185">Reference proteome</keyword>
<gene>
    <name evidence="1" type="ORF">M6B38_404175</name>
</gene>
<reference evidence="1" key="2">
    <citation type="submission" date="2023-04" db="EMBL/GenBank/DDBJ databases">
        <authorList>
            <person name="Bruccoleri R.E."/>
            <person name="Oakeley E.J."/>
            <person name="Faust A.-M."/>
            <person name="Dessus-Babus S."/>
            <person name="Altorfer M."/>
            <person name="Burckhardt D."/>
            <person name="Oertli M."/>
            <person name="Naumann U."/>
            <person name="Petersen F."/>
            <person name="Wong J."/>
        </authorList>
    </citation>
    <scope>NUCLEOTIDE SEQUENCE</scope>
    <source>
        <strain evidence="1">GSM-AAB239-AS_SAM_17_03QT</strain>
        <tissue evidence="1">Leaf</tissue>
    </source>
</reference>
<sequence length="50" mass="6076">MVPPTKNSEGVPPTTQIPVFERVAFFYARRRLRKNKEVWIRKSMLRQFLR</sequence>
<keyword evidence="1" id="KW-0689">Ribosomal protein</keyword>
<name>A0AAX6FR46_IRIPA</name>
<dbReference type="GO" id="GO:0005840">
    <property type="term" value="C:ribosome"/>
    <property type="evidence" value="ECO:0007669"/>
    <property type="project" value="UniProtKB-KW"/>
</dbReference>
<accession>A0AAX6FR46</accession>